<reference evidence="3" key="2">
    <citation type="journal article" date="2023" name="IMA Fungus">
        <title>Comparative genomic study of the Penicillium genus elucidates a diverse pangenome and 15 lateral gene transfer events.</title>
        <authorList>
            <person name="Petersen C."/>
            <person name="Sorensen T."/>
            <person name="Nielsen M.R."/>
            <person name="Sondergaard T.E."/>
            <person name="Sorensen J.L."/>
            <person name="Fitzpatrick D.A."/>
            <person name="Frisvad J.C."/>
            <person name="Nielsen K.L."/>
        </authorList>
    </citation>
    <scope>NUCLEOTIDE SEQUENCE</scope>
    <source>
        <strain evidence="3">IBT 16125</strain>
    </source>
</reference>
<proteinExistence type="predicted"/>
<comment type="caution">
    <text evidence="3">The sequence shown here is derived from an EMBL/GenBank/DDBJ whole genome shotgun (WGS) entry which is preliminary data.</text>
</comment>
<name>A0AAD6CDQ1_9EURO</name>
<feature type="transmembrane region" description="Helical" evidence="2">
    <location>
        <begin position="318"/>
        <end position="334"/>
    </location>
</feature>
<evidence type="ECO:0000313" key="3">
    <source>
        <dbReference type="EMBL" id="KAJ5461233.1"/>
    </source>
</evidence>
<dbReference type="RefSeq" id="XP_056770275.1">
    <property type="nucleotide sequence ID" value="XM_056906168.1"/>
</dbReference>
<protein>
    <submittedName>
        <fullName evidence="3">Uncharacterized protein</fullName>
    </submittedName>
</protein>
<keyword evidence="4" id="KW-1185">Reference proteome</keyword>
<dbReference type="EMBL" id="JAPVEA010000002">
    <property type="protein sequence ID" value="KAJ5461233.1"/>
    <property type="molecule type" value="Genomic_DNA"/>
</dbReference>
<keyword evidence="2" id="KW-0472">Membrane</keyword>
<keyword evidence="2" id="KW-1133">Transmembrane helix</keyword>
<reference evidence="3" key="1">
    <citation type="submission" date="2022-12" db="EMBL/GenBank/DDBJ databases">
        <authorList>
            <person name="Petersen C."/>
        </authorList>
    </citation>
    <scope>NUCLEOTIDE SEQUENCE</scope>
    <source>
        <strain evidence="3">IBT 16125</strain>
    </source>
</reference>
<dbReference type="GeneID" id="81596411"/>
<evidence type="ECO:0000256" key="2">
    <source>
        <dbReference type="SAM" id="Phobius"/>
    </source>
</evidence>
<feature type="transmembrane region" description="Helical" evidence="2">
    <location>
        <begin position="159"/>
        <end position="177"/>
    </location>
</feature>
<dbReference type="AlphaFoldDB" id="A0AAD6CDQ1"/>
<dbReference type="Proteomes" id="UP001213681">
    <property type="component" value="Unassembled WGS sequence"/>
</dbReference>
<evidence type="ECO:0000256" key="1">
    <source>
        <dbReference type="SAM" id="MobiDB-lite"/>
    </source>
</evidence>
<feature type="transmembrane region" description="Helical" evidence="2">
    <location>
        <begin position="232"/>
        <end position="253"/>
    </location>
</feature>
<feature type="region of interest" description="Disordered" evidence="1">
    <location>
        <begin position="1"/>
        <end position="42"/>
    </location>
</feature>
<organism evidence="3 4">
    <name type="scientific">Penicillium daleae</name>
    <dbReference type="NCBI Taxonomy" id="63821"/>
    <lineage>
        <taxon>Eukaryota</taxon>
        <taxon>Fungi</taxon>
        <taxon>Dikarya</taxon>
        <taxon>Ascomycota</taxon>
        <taxon>Pezizomycotina</taxon>
        <taxon>Eurotiomycetes</taxon>
        <taxon>Eurotiomycetidae</taxon>
        <taxon>Eurotiales</taxon>
        <taxon>Aspergillaceae</taxon>
        <taxon>Penicillium</taxon>
    </lineage>
</organism>
<gene>
    <name evidence="3" type="ORF">N7458_002785</name>
</gene>
<accession>A0AAD6CDQ1</accession>
<feature type="transmembrane region" description="Helical" evidence="2">
    <location>
        <begin position="203"/>
        <end position="220"/>
    </location>
</feature>
<evidence type="ECO:0000313" key="4">
    <source>
        <dbReference type="Proteomes" id="UP001213681"/>
    </source>
</evidence>
<keyword evidence="2" id="KW-0812">Transmembrane</keyword>
<sequence>MLLVKPLASPDILSSDHANNEGSTNETEGEKEDGHDSPPSAQKDNLCDRIQQLWPKATDPVIDFTVSALPPKYAPRLERIFSSNIRASQWTCGHWRCFVYVISRVVLRTTSFAWYIEQAFITWLLYDVLRPVTLQVSDTLLKINIVGDLLQHVYQISRLLALSASAHLFTKLIIILLRRQQRIRRASQDLAEFAPITSKGIQILVQVVMPNILFLLLVPGATSSNPPLTRQILSYATETIVIVVIWITGYRILLSSPNVSTLDSGSSLELNAAPRNDSSDTRNLAASASRLTLFNDKQGVSRGGSENPRIPAGSRFQIFRLAISIPILIVWGFLHY</sequence>